<dbReference type="InterPro" id="IPR019787">
    <property type="entry name" value="Znf_PHD-finger"/>
</dbReference>
<dbReference type="PANTHER" id="PTHR13793:SF27">
    <property type="entry name" value="PROTEIN JADE-3"/>
    <property type="match status" value="1"/>
</dbReference>
<reference evidence="7 8" key="1">
    <citation type="submission" date="2015-08" db="EMBL/GenBank/DDBJ databases">
        <title>The genome of the Asian arowana (Scleropages formosus).</title>
        <authorList>
            <person name="Tan M.H."/>
            <person name="Gan H.M."/>
            <person name="Croft L.J."/>
            <person name="Austin C.M."/>
        </authorList>
    </citation>
    <scope>NUCLEOTIDE SEQUENCE [LARGE SCALE GENOMIC DNA]</scope>
    <source>
        <strain evidence="7">Aro1</strain>
    </source>
</reference>
<dbReference type="PROSITE" id="PS51805">
    <property type="entry name" value="EPHD"/>
    <property type="match status" value="1"/>
</dbReference>
<name>A0A0P7TY41_SCLFO</name>
<dbReference type="SUPFAM" id="SSF57903">
    <property type="entry name" value="FYVE/PHD zinc finger"/>
    <property type="match status" value="1"/>
</dbReference>
<dbReference type="GO" id="GO:0000123">
    <property type="term" value="C:histone acetyltransferase complex"/>
    <property type="evidence" value="ECO:0007669"/>
    <property type="project" value="TreeGrafter"/>
</dbReference>
<keyword evidence="1" id="KW-0479">Metal-binding</keyword>
<organism evidence="7 8">
    <name type="scientific">Scleropages formosus</name>
    <name type="common">Asian bonytongue</name>
    <name type="synonym">Osteoglossum formosum</name>
    <dbReference type="NCBI Taxonomy" id="113540"/>
    <lineage>
        <taxon>Eukaryota</taxon>
        <taxon>Metazoa</taxon>
        <taxon>Chordata</taxon>
        <taxon>Craniata</taxon>
        <taxon>Vertebrata</taxon>
        <taxon>Euteleostomi</taxon>
        <taxon>Actinopterygii</taxon>
        <taxon>Neopterygii</taxon>
        <taxon>Teleostei</taxon>
        <taxon>Osteoglossocephala</taxon>
        <taxon>Osteoglossomorpha</taxon>
        <taxon>Osteoglossiformes</taxon>
        <taxon>Osteoglossidae</taxon>
        <taxon>Scleropages</taxon>
    </lineage>
</organism>
<dbReference type="SMART" id="SM00249">
    <property type="entry name" value="PHD"/>
    <property type="match status" value="1"/>
</dbReference>
<dbReference type="InterPro" id="IPR001965">
    <property type="entry name" value="Znf_PHD"/>
</dbReference>
<dbReference type="FunFam" id="3.30.40.10:FF:000004">
    <property type="entry name" value="Jade family PHD finger 2"/>
    <property type="match status" value="1"/>
</dbReference>
<evidence type="ECO:0000256" key="5">
    <source>
        <dbReference type="ARBA" id="ARBA00038371"/>
    </source>
</evidence>
<accession>A0A0P7TY41</accession>
<evidence type="ECO:0000256" key="1">
    <source>
        <dbReference type="ARBA" id="ARBA00022723"/>
    </source>
</evidence>
<dbReference type="InterPro" id="IPR013083">
    <property type="entry name" value="Znf_RING/FYVE/PHD"/>
</dbReference>
<dbReference type="Proteomes" id="UP000034805">
    <property type="component" value="Unassembled WGS sequence"/>
</dbReference>
<evidence type="ECO:0000256" key="3">
    <source>
        <dbReference type="ARBA" id="ARBA00022771"/>
    </source>
</evidence>
<evidence type="ECO:0000256" key="2">
    <source>
        <dbReference type="ARBA" id="ARBA00022737"/>
    </source>
</evidence>
<dbReference type="InterPro" id="IPR050701">
    <property type="entry name" value="Histone_Mod_Regulator"/>
</dbReference>
<evidence type="ECO:0000259" key="6">
    <source>
        <dbReference type="PROSITE" id="PS51805"/>
    </source>
</evidence>
<feature type="non-terminal residue" evidence="7">
    <location>
        <position position="1"/>
    </location>
</feature>
<sequence length="350" mass="39945">YVLSDPWRQEWEKGVQEPASPDSLPQPSVRVLTEQPEEVLFSRQTKYIQSQGFVEMDMSKSWSLQRLSHYDLDDMDLYWLEELNVELEEMGEDGGGLGIEYDEDDVRDTCRSPDSEEGNDMVFCDKCNICVHQACYDIAEVLEGCWLCTTCNLGIDPQCLLCPTKGGAMKATRAGTKWAHISYALWIPEVHPNPRMEPIIEVSCIPPQPLSAGLQYDGEHPSFLNIDPYHSPLECSVKSCVIPFHVICAFKHSLEMTILDAANEVKFKSYCLKHSKPKMGTVKSSSRAQKLQQLEENFNMLVWSEELAQDVGLPHCLLDFIFQYWKLKHKSNFKKALLPPQEEEDGDKIM</sequence>
<keyword evidence="2" id="KW-0677">Repeat</keyword>
<dbReference type="Pfam" id="PF13832">
    <property type="entry name" value="zf-HC5HC2H_2"/>
    <property type="match status" value="1"/>
</dbReference>
<evidence type="ECO:0000313" key="7">
    <source>
        <dbReference type="EMBL" id="KPP62463.1"/>
    </source>
</evidence>
<gene>
    <name evidence="7" type="ORF">Z043_119354</name>
</gene>
<evidence type="ECO:0000313" key="8">
    <source>
        <dbReference type="Proteomes" id="UP000034805"/>
    </source>
</evidence>
<evidence type="ECO:0000256" key="4">
    <source>
        <dbReference type="ARBA" id="ARBA00022833"/>
    </source>
</evidence>
<dbReference type="PANTHER" id="PTHR13793">
    <property type="entry name" value="PHD FINGER PROTEINS"/>
    <property type="match status" value="1"/>
</dbReference>
<dbReference type="EMBL" id="JARO02008656">
    <property type="protein sequence ID" value="KPP62463.1"/>
    <property type="molecule type" value="Genomic_DNA"/>
</dbReference>
<dbReference type="GO" id="GO:0008270">
    <property type="term" value="F:zinc ion binding"/>
    <property type="evidence" value="ECO:0007669"/>
    <property type="project" value="UniProtKB-KW"/>
</dbReference>
<comment type="similarity">
    <text evidence="5">Belongs to the JADE family.</text>
</comment>
<keyword evidence="3" id="KW-0863">Zinc-finger</keyword>
<dbReference type="Pfam" id="PF13831">
    <property type="entry name" value="PHD_2"/>
    <property type="match status" value="1"/>
</dbReference>
<proteinExistence type="inferred from homology"/>
<dbReference type="Gene3D" id="3.30.40.10">
    <property type="entry name" value="Zinc/RING finger domain, C3HC4 (zinc finger)"/>
    <property type="match status" value="2"/>
</dbReference>
<dbReference type="InterPro" id="IPR034732">
    <property type="entry name" value="EPHD"/>
</dbReference>
<dbReference type="AlphaFoldDB" id="A0A0P7TY41"/>
<comment type="caution">
    <text evidence="7">The sequence shown here is derived from an EMBL/GenBank/DDBJ whole genome shotgun (WGS) entry which is preliminary data.</text>
</comment>
<keyword evidence="4" id="KW-0862">Zinc</keyword>
<dbReference type="InterPro" id="IPR011011">
    <property type="entry name" value="Znf_FYVE_PHD"/>
</dbReference>
<feature type="domain" description="PHD-type" evidence="6">
    <location>
        <begin position="156"/>
        <end position="275"/>
    </location>
</feature>
<dbReference type="GO" id="GO:0006357">
    <property type="term" value="P:regulation of transcription by RNA polymerase II"/>
    <property type="evidence" value="ECO:0007669"/>
    <property type="project" value="TreeGrafter"/>
</dbReference>
<protein>
    <recommendedName>
        <fullName evidence="6">PHD-type domain-containing protein</fullName>
    </recommendedName>
</protein>